<keyword evidence="3" id="KW-1185">Reference proteome</keyword>
<keyword evidence="1" id="KW-0812">Transmembrane</keyword>
<name>A0A6A6V9A7_9PLEO</name>
<dbReference type="AlphaFoldDB" id="A0A6A6V9A7"/>
<dbReference type="EMBL" id="MU006578">
    <property type="protein sequence ID" value="KAF2746314.1"/>
    <property type="molecule type" value="Genomic_DNA"/>
</dbReference>
<keyword evidence="1" id="KW-0472">Membrane</keyword>
<evidence type="ECO:0000256" key="1">
    <source>
        <dbReference type="SAM" id="Phobius"/>
    </source>
</evidence>
<organism evidence="2 3">
    <name type="scientific">Sporormia fimetaria CBS 119925</name>
    <dbReference type="NCBI Taxonomy" id="1340428"/>
    <lineage>
        <taxon>Eukaryota</taxon>
        <taxon>Fungi</taxon>
        <taxon>Dikarya</taxon>
        <taxon>Ascomycota</taxon>
        <taxon>Pezizomycotina</taxon>
        <taxon>Dothideomycetes</taxon>
        <taxon>Pleosporomycetidae</taxon>
        <taxon>Pleosporales</taxon>
        <taxon>Sporormiaceae</taxon>
        <taxon>Sporormia</taxon>
    </lineage>
</organism>
<proteinExistence type="predicted"/>
<dbReference type="Proteomes" id="UP000799440">
    <property type="component" value="Unassembled WGS sequence"/>
</dbReference>
<feature type="transmembrane region" description="Helical" evidence="1">
    <location>
        <begin position="118"/>
        <end position="137"/>
    </location>
</feature>
<sequence length="140" mass="15911">MSEGEHWLRCLLLALLLWLPVARLTWPTSSFRYFIRSSTSRPGCWSRWSFDVFPLGILFDRRGFPLSTRGFSPGCRLCKDCSAAPGLGLRAWAPGPWFPSSLHFDKVLHTGIFYKDTIRLGFCFILFLAGWAGLGVSRYS</sequence>
<gene>
    <name evidence="2" type="ORF">M011DRAFT_92126</name>
</gene>
<evidence type="ECO:0000313" key="3">
    <source>
        <dbReference type="Proteomes" id="UP000799440"/>
    </source>
</evidence>
<protein>
    <submittedName>
        <fullName evidence="2">Uncharacterized protein</fullName>
    </submittedName>
</protein>
<accession>A0A6A6V9A7</accession>
<feature type="transmembrane region" description="Helical" evidence="1">
    <location>
        <begin position="6"/>
        <end position="26"/>
    </location>
</feature>
<reference evidence="2" key="1">
    <citation type="journal article" date="2020" name="Stud. Mycol.">
        <title>101 Dothideomycetes genomes: a test case for predicting lifestyles and emergence of pathogens.</title>
        <authorList>
            <person name="Haridas S."/>
            <person name="Albert R."/>
            <person name="Binder M."/>
            <person name="Bloem J."/>
            <person name="Labutti K."/>
            <person name="Salamov A."/>
            <person name="Andreopoulos B."/>
            <person name="Baker S."/>
            <person name="Barry K."/>
            <person name="Bills G."/>
            <person name="Bluhm B."/>
            <person name="Cannon C."/>
            <person name="Castanera R."/>
            <person name="Culley D."/>
            <person name="Daum C."/>
            <person name="Ezra D."/>
            <person name="Gonzalez J."/>
            <person name="Henrissat B."/>
            <person name="Kuo A."/>
            <person name="Liang C."/>
            <person name="Lipzen A."/>
            <person name="Lutzoni F."/>
            <person name="Magnuson J."/>
            <person name="Mondo S."/>
            <person name="Nolan M."/>
            <person name="Ohm R."/>
            <person name="Pangilinan J."/>
            <person name="Park H.-J."/>
            <person name="Ramirez L."/>
            <person name="Alfaro M."/>
            <person name="Sun H."/>
            <person name="Tritt A."/>
            <person name="Yoshinaga Y."/>
            <person name="Zwiers L.-H."/>
            <person name="Turgeon B."/>
            <person name="Goodwin S."/>
            <person name="Spatafora J."/>
            <person name="Crous P."/>
            <person name="Grigoriev I."/>
        </authorList>
    </citation>
    <scope>NUCLEOTIDE SEQUENCE</scope>
    <source>
        <strain evidence="2">CBS 119925</strain>
    </source>
</reference>
<evidence type="ECO:0000313" key="2">
    <source>
        <dbReference type="EMBL" id="KAF2746314.1"/>
    </source>
</evidence>
<keyword evidence="1" id="KW-1133">Transmembrane helix</keyword>